<dbReference type="STRING" id="688246.Premu_2450"/>
<proteinExistence type="predicted"/>
<dbReference type="InterPro" id="IPR042301">
    <property type="entry name" value="GH115_sf"/>
</dbReference>
<evidence type="ECO:0000259" key="1">
    <source>
        <dbReference type="Pfam" id="PF17829"/>
    </source>
</evidence>
<dbReference type="CDD" id="cd02795">
    <property type="entry name" value="CBM6-CBM35-CBM36_like"/>
    <property type="match status" value="1"/>
</dbReference>
<sequence>MSVEHAMKNHHIFYILFLLLAPISVKARPEVLYPGSDISYTAQKNYAPVVDKALQLMAADLKKTATESRRRAPKTELLIFQLDIANNKDMKTLGEMRAPILDIIARKDAFWLGRRGDRTVIVGSNGRGTAYGILRFAATAGKGLSEKGETQLPSVEYRGISLEGQRLTDYRRLFEQMLRHRANLLCEGWDSGEAPAHFAHGLRALADTFGIALATPHGAHTLHLQEQKKSLSVDIGWADDNYGYIAPADGNPDKNCGAVYHLAYAGRPHSYLWLCTTQPALIANEMTTAYRRGADRMWMAVVYNPDVAAYQLSLFLDMAWNIKAVNPTDVSGHLYGWLAANFSRRAADALVKPLAQYFRLTTIRRPEMMDFTQQKASSRHNRNGDGGVANTEFNAEEFGNELERYLNRYDEVCQQVLSARQLVADRDSDKFFILVEYPVYASAQMAVKMLEAQESRLIARPESFHHDSEALESAVRSIRAYRKIQKLTSRYNNAQARLRRNTIMDAAPQGLTVFGKPQLTDTLSEAEIRLYDDYAHSDAQLVNDNCIISHAAAYAAASSGATTIDMLGRSMRAVELSRGDSLTYRFVSDTTGGTLRLGFVPTQALDGGMSQASVSIDGGAPRTVIITDGSRSDRWADGVMRGQARISLPIALNAGSHTLVVKALNDHVVFDEWMIDNDADRQFYVFPIEPKLP</sequence>
<gene>
    <name evidence="2" type="ORF">Premu_2450</name>
</gene>
<dbReference type="Proteomes" id="UP000002772">
    <property type="component" value="Unassembled WGS sequence"/>
</dbReference>
<dbReference type="InterPro" id="IPR031924">
    <property type="entry name" value="GH115"/>
</dbReference>
<reference evidence="3" key="1">
    <citation type="journal article" date="2011" name="Stand. Genomic Sci.">
        <title>Non-contiguous finished genome sequence of the opportunistic oral pathogen Prevotella multisaccharivorax type strain (PPPA20).</title>
        <authorList>
            <person name="Pati A."/>
            <person name="Gronow S."/>
            <person name="Lu M."/>
            <person name="Lapidus A."/>
            <person name="Nolan M."/>
            <person name="Lucas S."/>
            <person name="Hammon N."/>
            <person name="Deshpande S."/>
            <person name="Cheng J.F."/>
            <person name="Tapia R."/>
            <person name="Han C."/>
            <person name="Goodwin L."/>
            <person name="Pitluck S."/>
            <person name="Liolios K."/>
            <person name="Pagani I."/>
            <person name="Mavromatis K."/>
            <person name="Mikhailova N."/>
            <person name="Huntemann M."/>
            <person name="Chen A."/>
            <person name="Palaniappan K."/>
            <person name="Land M."/>
            <person name="Hauser L."/>
            <person name="Detter J.C."/>
            <person name="Brambilla E.M."/>
            <person name="Rohde M."/>
            <person name="Goker M."/>
            <person name="Woyke T."/>
            <person name="Bristow J."/>
            <person name="Eisen J.A."/>
            <person name="Markowitz V."/>
            <person name="Hugenholtz P."/>
            <person name="Kyrpides N.C."/>
            <person name="Klenk H.P."/>
            <person name="Ivanova N."/>
        </authorList>
    </citation>
    <scope>NUCLEOTIDE SEQUENCE [LARGE SCALE GENOMIC DNA]</scope>
    <source>
        <strain evidence="3">DSM 17128</strain>
    </source>
</reference>
<dbReference type="Gene3D" id="1.20.58.2150">
    <property type="match status" value="1"/>
</dbReference>
<dbReference type="Pfam" id="PF15979">
    <property type="entry name" value="Glyco_hydro_115"/>
    <property type="match status" value="1"/>
</dbReference>
<accession>F8NAD9</accession>
<dbReference type="EMBL" id="GL945017">
    <property type="protein sequence ID" value="EGN57819.1"/>
    <property type="molecule type" value="Genomic_DNA"/>
</dbReference>
<dbReference type="Gene3D" id="2.60.120.1620">
    <property type="match status" value="1"/>
</dbReference>
<dbReference type="Gene3D" id="3.20.20.520">
    <property type="entry name" value="Glycosyl hydrolase family 115"/>
    <property type="match status" value="1"/>
</dbReference>
<dbReference type="AlphaFoldDB" id="F8NAD9"/>
<dbReference type="HOGENOM" id="CLU_388751_0_0_10"/>
<evidence type="ECO:0000313" key="2">
    <source>
        <dbReference type="EMBL" id="EGN57819.1"/>
    </source>
</evidence>
<dbReference type="PANTHER" id="PTHR37842">
    <property type="match status" value="1"/>
</dbReference>
<keyword evidence="3" id="KW-1185">Reference proteome</keyword>
<evidence type="ECO:0000313" key="3">
    <source>
        <dbReference type="Proteomes" id="UP000002772"/>
    </source>
</evidence>
<organism evidence="2 3">
    <name type="scientific">Hallella multisaccharivorax DSM 17128</name>
    <dbReference type="NCBI Taxonomy" id="688246"/>
    <lineage>
        <taxon>Bacteria</taxon>
        <taxon>Pseudomonadati</taxon>
        <taxon>Bacteroidota</taxon>
        <taxon>Bacteroidia</taxon>
        <taxon>Bacteroidales</taxon>
        <taxon>Prevotellaceae</taxon>
        <taxon>Hallella</taxon>
    </lineage>
</organism>
<dbReference type="PANTHER" id="PTHR37842:SF2">
    <property type="entry name" value="GYLCOSYL HYDROLASE 115 C-TERMINAL DOMAIN-CONTAINING PROTEIN"/>
    <property type="match status" value="1"/>
</dbReference>
<name>F8NAD9_9BACT</name>
<dbReference type="eggNOG" id="ENOG502Z7KK">
    <property type="taxonomic scope" value="Bacteria"/>
</dbReference>
<feature type="domain" description="Gylcosyl hydrolase 115 C-terminal" evidence="1">
    <location>
        <begin position="572"/>
        <end position="687"/>
    </location>
</feature>
<dbReference type="Pfam" id="PF17829">
    <property type="entry name" value="GH115_C"/>
    <property type="match status" value="1"/>
</dbReference>
<dbReference type="InterPro" id="IPR041437">
    <property type="entry name" value="GH115_C"/>
</dbReference>
<protein>
    <recommendedName>
        <fullName evidence="1">Gylcosyl hydrolase 115 C-terminal domain-containing protein</fullName>
    </recommendedName>
</protein>